<dbReference type="PANTHER" id="PTHR43708">
    <property type="entry name" value="CONSERVED EXPRESSED OXIDOREDUCTASE (EUROFUNG)"/>
    <property type="match status" value="1"/>
</dbReference>
<dbReference type="AlphaFoldDB" id="A0A1N7EDF2"/>
<proteinExistence type="predicted"/>
<dbReference type="Pfam" id="PF01408">
    <property type="entry name" value="GFO_IDH_MocA"/>
    <property type="match status" value="1"/>
</dbReference>
<dbReference type="RefSeq" id="WP_076437868.1">
    <property type="nucleotide sequence ID" value="NZ_FTNI01000017.1"/>
</dbReference>
<dbReference type="InterPro" id="IPR036291">
    <property type="entry name" value="NAD(P)-bd_dom_sf"/>
</dbReference>
<dbReference type="InterPro" id="IPR051317">
    <property type="entry name" value="Gfo/Idh/MocA_oxidoreduct"/>
</dbReference>
<evidence type="ECO:0000313" key="2">
    <source>
        <dbReference type="EMBL" id="SIR86100.1"/>
    </source>
</evidence>
<dbReference type="SUPFAM" id="SSF51735">
    <property type="entry name" value="NAD(P)-binding Rossmann-fold domains"/>
    <property type="match status" value="1"/>
</dbReference>
<evidence type="ECO:0000259" key="1">
    <source>
        <dbReference type="Pfam" id="PF01408"/>
    </source>
</evidence>
<name>A0A1N7EDF2_9ACTN</name>
<reference evidence="3" key="1">
    <citation type="submission" date="2017-01" db="EMBL/GenBank/DDBJ databases">
        <authorList>
            <person name="Varghese N."/>
            <person name="Submissions S."/>
        </authorList>
    </citation>
    <scope>NUCLEOTIDE SEQUENCE [LARGE SCALE GENOMIC DNA]</scope>
    <source>
        <strain evidence="3">ATCC 12950</strain>
    </source>
</reference>
<dbReference type="Proteomes" id="UP000186096">
    <property type="component" value="Unassembled WGS sequence"/>
</dbReference>
<organism evidence="2 3">
    <name type="scientific">Microbispora rosea</name>
    <dbReference type="NCBI Taxonomy" id="58117"/>
    <lineage>
        <taxon>Bacteria</taxon>
        <taxon>Bacillati</taxon>
        <taxon>Actinomycetota</taxon>
        <taxon>Actinomycetes</taxon>
        <taxon>Streptosporangiales</taxon>
        <taxon>Streptosporangiaceae</taxon>
        <taxon>Microbispora</taxon>
    </lineage>
</organism>
<gene>
    <name evidence="2" type="ORF">SAMN05421833_117124</name>
</gene>
<dbReference type="GO" id="GO:0000166">
    <property type="term" value="F:nucleotide binding"/>
    <property type="evidence" value="ECO:0007669"/>
    <property type="project" value="InterPro"/>
</dbReference>
<dbReference type="InterPro" id="IPR000683">
    <property type="entry name" value="Gfo/Idh/MocA-like_OxRdtase_N"/>
</dbReference>
<evidence type="ECO:0000313" key="3">
    <source>
        <dbReference type="Proteomes" id="UP000186096"/>
    </source>
</evidence>
<dbReference type="EMBL" id="FTNI01000017">
    <property type="protein sequence ID" value="SIR86100.1"/>
    <property type="molecule type" value="Genomic_DNA"/>
</dbReference>
<feature type="domain" description="Gfo/Idh/MocA-like oxidoreductase N-terminal" evidence="1">
    <location>
        <begin position="1"/>
        <end position="119"/>
    </location>
</feature>
<keyword evidence="3" id="KW-1185">Reference proteome</keyword>
<sequence length="307" mass="32875">MKVAIIGLGDIAEKAYLPVLAATPGIEPLLCTRDRAALDRLGDAYRIGARFTSVDALAEAGVDAAFVHAATAAHVPIVTTLLEAGVHVYVDKPLAYDAAASAGLVRLARERDRSLMVGFNRRHAPAYAALRGLPRDVIVMQKNRRDLPGDPRTMIFDDFVHVADTLRFLAPGPVTDTVIRTRVRDGLLEHVVLTLGGDGFTAVGVMSRTSGAAEETCEVMGGGGKRRVVNLGDVVEFGGDETLVRRGDWVPATRQRGIEQICREFLTAIREGRILTADDALLTHELCEQIVLAATKTAETAETAATA</sequence>
<dbReference type="Gene3D" id="3.30.360.10">
    <property type="entry name" value="Dihydrodipicolinate Reductase, domain 2"/>
    <property type="match status" value="1"/>
</dbReference>
<accession>A0A1N7EDF2</accession>
<dbReference type="STRING" id="58117.SAMN05421833_117124"/>
<dbReference type="PANTHER" id="PTHR43708:SF4">
    <property type="entry name" value="OXIDOREDUCTASE YCEM-RELATED"/>
    <property type="match status" value="1"/>
</dbReference>
<protein>
    <submittedName>
        <fullName evidence="2">Virulence factor</fullName>
    </submittedName>
</protein>
<dbReference type="SUPFAM" id="SSF55347">
    <property type="entry name" value="Glyceraldehyde-3-phosphate dehydrogenase-like, C-terminal domain"/>
    <property type="match status" value="1"/>
</dbReference>
<dbReference type="Gene3D" id="3.40.50.720">
    <property type="entry name" value="NAD(P)-binding Rossmann-like Domain"/>
    <property type="match status" value="1"/>
</dbReference>
<dbReference type="OrthoDB" id="9815825at2"/>